<reference evidence="1" key="2">
    <citation type="journal article" date="2015" name="Fish Shellfish Immunol.">
        <title>Early steps in the European eel (Anguilla anguilla)-Vibrio vulnificus interaction in the gills: Role of the RtxA13 toxin.</title>
        <authorList>
            <person name="Callol A."/>
            <person name="Pajuelo D."/>
            <person name="Ebbesson L."/>
            <person name="Teles M."/>
            <person name="MacKenzie S."/>
            <person name="Amaro C."/>
        </authorList>
    </citation>
    <scope>NUCLEOTIDE SEQUENCE</scope>
</reference>
<dbReference type="EMBL" id="GBXM01105605">
    <property type="protein sequence ID" value="JAH02972.1"/>
    <property type="molecule type" value="Transcribed_RNA"/>
</dbReference>
<evidence type="ECO:0000313" key="1">
    <source>
        <dbReference type="EMBL" id="JAH02972.1"/>
    </source>
</evidence>
<sequence length="57" mass="6581">MRVHKKAELKLVKHGLSSSRTFTTGTKGNTHVLHRPLVCFEKEMSGFRFISYKLLYA</sequence>
<proteinExistence type="predicted"/>
<name>A0A0E9PFC1_ANGAN</name>
<reference evidence="1" key="1">
    <citation type="submission" date="2014-11" db="EMBL/GenBank/DDBJ databases">
        <authorList>
            <person name="Amaro Gonzalez C."/>
        </authorList>
    </citation>
    <scope>NUCLEOTIDE SEQUENCE</scope>
</reference>
<dbReference type="AlphaFoldDB" id="A0A0E9PFC1"/>
<protein>
    <submittedName>
        <fullName evidence="1">Uncharacterized protein</fullName>
    </submittedName>
</protein>
<organism evidence="1">
    <name type="scientific">Anguilla anguilla</name>
    <name type="common">European freshwater eel</name>
    <name type="synonym">Muraena anguilla</name>
    <dbReference type="NCBI Taxonomy" id="7936"/>
    <lineage>
        <taxon>Eukaryota</taxon>
        <taxon>Metazoa</taxon>
        <taxon>Chordata</taxon>
        <taxon>Craniata</taxon>
        <taxon>Vertebrata</taxon>
        <taxon>Euteleostomi</taxon>
        <taxon>Actinopterygii</taxon>
        <taxon>Neopterygii</taxon>
        <taxon>Teleostei</taxon>
        <taxon>Anguilliformes</taxon>
        <taxon>Anguillidae</taxon>
        <taxon>Anguilla</taxon>
    </lineage>
</organism>
<accession>A0A0E9PFC1</accession>